<evidence type="ECO:0000256" key="2">
    <source>
        <dbReference type="ARBA" id="ARBA00023125"/>
    </source>
</evidence>
<comment type="caution">
    <text evidence="5">The sequence shown here is derived from an EMBL/GenBank/DDBJ whole genome shotgun (WGS) entry which is preliminary data.</text>
</comment>
<sequence length="234" mass="24780">MARTTLGDSVADQLLERIIEGIYAVGTALPAEASIGEELNVSRLTVREAMKSLRAKNVVEARRGSGTFVNPPSIWTSLEAVVQAMSAGGAAETSIQLLEVRRMIEVGSAQLAAGRRTEADLLAMAGHLSTMRGAHAGGDLDGFVAADLAFHDVILKATGNIMVAALYDPLDRLLARGRRETSAVADIQAHAIAMHEDILTALAAGNPEASRDAMEAHMVQTRDDLLHYVLDGNS</sequence>
<dbReference type="Gene3D" id="1.20.120.530">
    <property type="entry name" value="GntR ligand-binding domain-like"/>
    <property type="match status" value="1"/>
</dbReference>
<evidence type="ECO:0000256" key="1">
    <source>
        <dbReference type="ARBA" id="ARBA00023015"/>
    </source>
</evidence>
<dbReference type="SMART" id="SM00345">
    <property type="entry name" value="HTH_GNTR"/>
    <property type="match status" value="1"/>
</dbReference>
<keyword evidence="1" id="KW-0805">Transcription regulation</keyword>
<dbReference type="InterPro" id="IPR036388">
    <property type="entry name" value="WH-like_DNA-bd_sf"/>
</dbReference>
<organism evidence="5 6">
    <name type="scientific">Paeniglutamicibacter cryotolerans</name>
    <dbReference type="NCBI Taxonomy" id="670079"/>
    <lineage>
        <taxon>Bacteria</taxon>
        <taxon>Bacillati</taxon>
        <taxon>Actinomycetota</taxon>
        <taxon>Actinomycetes</taxon>
        <taxon>Micrococcales</taxon>
        <taxon>Micrococcaceae</taxon>
        <taxon>Paeniglutamicibacter</taxon>
    </lineage>
</organism>
<dbReference type="InterPro" id="IPR011711">
    <property type="entry name" value="GntR_C"/>
</dbReference>
<dbReference type="InterPro" id="IPR008920">
    <property type="entry name" value="TF_FadR/GntR_C"/>
</dbReference>
<dbReference type="CDD" id="cd07377">
    <property type="entry name" value="WHTH_GntR"/>
    <property type="match status" value="1"/>
</dbReference>
<evidence type="ECO:0000256" key="3">
    <source>
        <dbReference type="ARBA" id="ARBA00023163"/>
    </source>
</evidence>
<reference evidence="5 6" key="1">
    <citation type="submission" date="2020-08" db="EMBL/GenBank/DDBJ databases">
        <title>Sequencing the genomes of 1000 actinobacteria strains.</title>
        <authorList>
            <person name="Klenk H.-P."/>
        </authorList>
    </citation>
    <scope>NUCLEOTIDE SEQUENCE [LARGE SCALE GENOMIC DNA]</scope>
    <source>
        <strain evidence="5 6">DSM 22826</strain>
    </source>
</reference>
<dbReference type="RefSeq" id="WP_183509549.1">
    <property type="nucleotide sequence ID" value="NZ_BAABGK010000041.1"/>
</dbReference>
<keyword evidence="6" id="KW-1185">Reference proteome</keyword>
<dbReference type="SUPFAM" id="SSF48008">
    <property type="entry name" value="GntR ligand-binding domain-like"/>
    <property type="match status" value="1"/>
</dbReference>
<dbReference type="SMART" id="SM00895">
    <property type="entry name" value="FCD"/>
    <property type="match status" value="1"/>
</dbReference>
<dbReference type="Pfam" id="PF07729">
    <property type="entry name" value="FCD"/>
    <property type="match status" value="1"/>
</dbReference>
<dbReference type="PROSITE" id="PS50949">
    <property type="entry name" value="HTH_GNTR"/>
    <property type="match status" value="1"/>
</dbReference>
<dbReference type="PANTHER" id="PTHR43537">
    <property type="entry name" value="TRANSCRIPTIONAL REGULATOR, GNTR FAMILY"/>
    <property type="match status" value="1"/>
</dbReference>
<evidence type="ECO:0000313" key="5">
    <source>
        <dbReference type="EMBL" id="MBB2994174.1"/>
    </source>
</evidence>
<dbReference type="Proteomes" id="UP000523000">
    <property type="component" value="Unassembled WGS sequence"/>
</dbReference>
<protein>
    <submittedName>
        <fullName evidence="5">DNA-binding FadR family transcriptional regulator</fullName>
    </submittedName>
</protein>
<dbReference type="SUPFAM" id="SSF46785">
    <property type="entry name" value="Winged helix' DNA-binding domain"/>
    <property type="match status" value="1"/>
</dbReference>
<feature type="domain" description="HTH gntR-type" evidence="4">
    <location>
        <begin position="4"/>
        <end position="72"/>
    </location>
</feature>
<gene>
    <name evidence="5" type="ORF">E9229_000365</name>
</gene>
<dbReference type="GO" id="GO:0003700">
    <property type="term" value="F:DNA-binding transcription factor activity"/>
    <property type="evidence" value="ECO:0007669"/>
    <property type="project" value="InterPro"/>
</dbReference>
<dbReference type="Gene3D" id="1.10.10.10">
    <property type="entry name" value="Winged helix-like DNA-binding domain superfamily/Winged helix DNA-binding domain"/>
    <property type="match status" value="1"/>
</dbReference>
<name>A0A839QHF4_9MICC</name>
<dbReference type="EMBL" id="JACHVS010000001">
    <property type="protein sequence ID" value="MBB2994174.1"/>
    <property type="molecule type" value="Genomic_DNA"/>
</dbReference>
<evidence type="ECO:0000259" key="4">
    <source>
        <dbReference type="PROSITE" id="PS50949"/>
    </source>
</evidence>
<dbReference type="PANTHER" id="PTHR43537:SF44">
    <property type="entry name" value="GNTR FAMILY REGULATORY PROTEIN"/>
    <property type="match status" value="1"/>
</dbReference>
<dbReference type="InterPro" id="IPR036390">
    <property type="entry name" value="WH_DNA-bd_sf"/>
</dbReference>
<dbReference type="AlphaFoldDB" id="A0A839QHF4"/>
<dbReference type="PRINTS" id="PR00035">
    <property type="entry name" value="HTHGNTR"/>
</dbReference>
<evidence type="ECO:0000313" key="6">
    <source>
        <dbReference type="Proteomes" id="UP000523000"/>
    </source>
</evidence>
<keyword evidence="3" id="KW-0804">Transcription</keyword>
<dbReference type="GO" id="GO:0003677">
    <property type="term" value="F:DNA binding"/>
    <property type="evidence" value="ECO:0007669"/>
    <property type="project" value="UniProtKB-KW"/>
</dbReference>
<dbReference type="Pfam" id="PF00392">
    <property type="entry name" value="GntR"/>
    <property type="match status" value="1"/>
</dbReference>
<dbReference type="InterPro" id="IPR000524">
    <property type="entry name" value="Tscrpt_reg_HTH_GntR"/>
</dbReference>
<keyword evidence="2 5" id="KW-0238">DNA-binding</keyword>
<proteinExistence type="predicted"/>
<accession>A0A839QHF4</accession>